<feature type="transmembrane region" description="Helical" evidence="6">
    <location>
        <begin position="364"/>
        <end position="386"/>
    </location>
</feature>
<dbReference type="STRING" id="1777143.AWB82_01357"/>
<feature type="domain" description="Major facilitator superfamily (MFS) profile" evidence="7">
    <location>
        <begin position="17"/>
        <end position="423"/>
    </location>
</feature>
<gene>
    <name evidence="8" type="ORF">AWB82_01357</name>
</gene>
<feature type="transmembrane region" description="Helical" evidence="6">
    <location>
        <begin position="274"/>
        <end position="295"/>
    </location>
</feature>
<keyword evidence="3 6" id="KW-0812">Transmembrane</keyword>
<dbReference type="EMBL" id="FCOJ02000007">
    <property type="protein sequence ID" value="SAK50079.1"/>
    <property type="molecule type" value="Genomic_DNA"/>
</dbReference>
<evidence type="ECO:0000256" key="2">
    <source>
        <dbReference type="ARBA" id="ARBA00022448"/>
    </source>
</evidence>
<feature type="transmembrane region" description="Helical" evidence="6">
    <location>
        <begin position="51"/>
        <end position="71"/>
    </location>
</feature>
<keyword evidence="4 6" id="KW-1133">Transmembrane helix</keyword>
<feature type="transmembrane region" description="Helical" evidence="6">
    <location>
        <begin position="13"/>
        <end position="31"/>
    </location>
</feature>
<feature type="transmembrane region" description="Helical" evidence="6">
    <location>
        <begin position="107"/>
        <end position="129"/>
    </location>
</feature>
<name>A0A157ZX65_9BURK</name>
<feature type="transmembrane region" description="Helical" evidence="6">
    <location>
        <begin position="176"/>
        <end position="196"/>
    </location>
</feature>
<organism evidence="8 9">
    <name type="scientific">Caballeronia glebae</name>
    <dbReference type="NCBI Taxonomy" id="1777143"/>
    <lineage>
        <taxon>Bacteria</taxon>
        <taxon>Pseudomonadati</taxon>
        <taxon>Pseudomonadota</taxon>
        <taxon>Betaproteobacteria</taxon>
        <taxon>Burkholderiales</taxon>
        <taxon>Burkholderiaceae</taxon>
        <taxon>Caballeronia</taxon>
    </lineage>
</organism>
<proteinExistence type="predicted"/>
<comment type="caution">
    <text evidence="8">The sequence shown here is derived from an EMBL/GenBank/DDBJ whole genome shotgun (WGS) entry which is preliminary data.</text>
</comment>
<feature type="transmembrane region" description="Helical" evidence="6">
    <location>
        <begin position="83"/>
        <end position="101"/>
    </location>
</feature>
<feature type="transmembrane region" description="Helical" evidence="6">
    <location>
        <begin position="141"/>
        <end position="164"/>
    </location>
</feature>
<dbReference type="Gene3D" id="1.20.1250.20">
    <property type="entry name" value="MFS general substrate transporter like domains"/>
    <property type="match status" value="2"/>
</dbReference>
<dbReference type="PROSITE" id="PS50850">
    <property type="entry name" value="MFS"/>
    <property type="match status" value="1"/>
</dbReference>
<evidence type="ECO:0000256" key="6">
    <source>
        <dbReference type="SAM" id="Phobius"/>
    </source>
</evidence>
<dbReference type="AlphaFoldDB" id="A0A157ZX65"/>
<keyword evidence="5 6" id="KW-0472">Membrane</keyword>
<evidence type="ECO:0000256" key="5">
    <source>
        <dbReference type="ARBA" id="ARBA00023136"/>
    </source>
</evidence>
<protein>
    <submittedName>
        <fullName evidence="8">Major facilitator transporter</fullName>
    </submittedName>
</protein>
<dbReference type="CDD" id="cd17319">
    <property type="entry name" value="MFS_ExuT_GudP_like"/>
    <property type="match status" value="1"/>
</dbReference>
<dbReference type="InterPro" id="IPR011701">
    <property type="entry name" value="MFS"/>
</dbReference>
<dbReference type="InterPro" id="IPR020846">
    <property type="entry name" value="MFS_dom"/>
</dbReference>
<dbReference type="PANTHER" id="PTHR43791:SF36">
    <property type="entry name" value="TRANSPORTER, PUTATIVE (AFU_ORTHOLOGUE AFUA_6G08340)-RELATED"/>
    <property type="match status" value="1"/>
</dbReference>
<dbReference type="GO" id="GO:0022857">
    <property type="term" value="F:transmembrane transporter activity"/>
    <property type="evidence" value="ECO:0007669"/>
    <property type="project" value="InterPro"/>
</dbReference>
<dbReference type="FunFam" id="1.20.1250.20:FF:000018">
    <property type="entry name" value="MFS transporter permease"/>
    <property type="match status" value="1"/>
</dbReference>
<reference evidence="8" key="1">
    <citation type="submission" date="2016-01" db="EMBL/GenBank/DDBJ databases">
        <authorList>
            <person name="Peeters C."/>
        </authorList>
    </citation>
    <scope>NUCLEOTIDE SEQUENCE [LARGE SCALE GENOMIC DNA]</scope>
    <source>
        <strain evidence="8">LMG 29325</strain>
    </source>
</reference>
<feature type="transmembrane region" description="Helical" evidence="6">
    <location>
        <begin position="241"/>
        <end position="262"/>
    </location>
</feature>
<feature type="transmembrane region" description="Helical" evidence="6">
    <location>
        <begin position="307"/>
        <end position="327"/>
    </location>
</feature>
<dbReference type="OrthoDB" id="9773957at2"/>
<evidence type="ECO:0000313" key="9">
    <source>
        <dbReference type="Proteomes" id="UP000054596"/>
    </source>
</evidence>
<evidence type="ECO:0000256" key="3">
    <source>
        <dbReference type="ARBA" id="ARBA00022692"/>
    </source>
</evidence>
<accession>A0A157ZX65</accession>
<dbReference type="RefSeq" id="WP_086966380.1">
    <property type="nucleotide sequence ID" value="NZ_FCOJ02000007.1"/>
</dbReference>
<feature type="transmembrane region" description="Helical" evidence="6">
    <location>
        <begin position="398"/>
        <end position="418"/>
    </location>
</feature>
<dbReference type="InterPro" id="IPR036259">
    <property type="entry name" value="MFS_trans_sf"/>
</dbReference>
<sequence length="436" mass="48004">MQTIDENTLFRKISVRILPVLMLGFFFSYLNRVNVGFAKLQMASDLQFSDAVYGFGAGIFFLGYFLLEVPSNVILHKVGARRWISRIMVTWGLLSCATIFIRTPTQFYVMRFLLGLAEAGFIPGAIYYMSQWYPAARRGRAWGVFYIALASSGVIGGLVSGSVLRFMTGLGGLRGWQWLILVEGIPTVLLGIYIFFRMSEDIRRVKWLSEPEKEHLTSVLAAENRDKLSHGFAGLLMNARIWALVVIYFVYNMGLYAISFWMPTLVQKMGVTDAFTIGVMTAVPGACAIISMLVFGFSADRHNERKWHLIVAFSMAAIGFSLCVLWQNQPILGVIALCIANMGVLSIPALFWSLPTAFLTGVTAAAGIAMINSIGNLAGFVSPYMIGYLKDLTGRTDTALFVVAGGLVLGALLLAAVLRARPHGNIDAQQVRANVR</sequence>
<keyword evidence="9" id="KW-1185">Reference proteome</keyword>
<dbReference type="GO" id="GO:0005886">
    <property type="term" value="C:plasma membrane"/>
    <property type="evidence" value="ECO:0007669"/>
    <property type="project" value="TreeGrafter"/>
</dbReference>
<dbReference type="Pfam" id="PF07690">
    <property type="entry name" value="MFS_1"/>
    <property type="match status" value="1"/>
</dbReference>
<dbReference type="SUPFAM" id="SSF103473">
    <property type="entry name" value="MFS general substrate transporter"/>
    <property type="match status" value="1"/>
</dbReference>
<keyword evidence="2" id="KW-0813">Transport</keyword>
<evidence type="ECO:0000313" key="8">
    <source>
        <dbReference type="EMBL" id="SAK50079.1"/>
    </source>
</evidence>
<evidence type="ECO:0000259" key="7">
    <source>
        <dbReference type="PROSITE" id="PS50850"/>
    </source>
</evidence>
<evidence type="ECO:0000256" key="4">
    <source>
        <dbReference type="ARBA" id="ARBA00022989"/>
    </source>
</evidence>
<feature type="transmembrane region" description="Helical" evidence="6">
    <location>
        <begin position="333"/>
        <end position="352"/>
    </location>
</feature>
<dbReference type="Proteomes" id="UP000054596">
    <property type="component" value="Unassembled WGS sequence"/>
</dbReference>
<comment type="subcellular location">
    <subcellularLocation>
        <location evidence="1">Membrane</location>
        <topology evidence="1">Multi-pass membrane protein</topology>
    </subcellularLocation>
</comment>
<dbReference type="PANTHER" id="PTHR43791">
    <property type="entry name" value="PERMEASE-RELATED"/>
    <property type="match status" value="1"/>
</dbReference>
<evidence type="ECO:0000256" key="1">
    <source>
        <dbReference type="ARBA" id="ARBA00004141"/>
    </source>
</evidence>